<dbReference type="PANTHER" id="PTHR43046:SF14">
    <property type="entry name" value="MUTT_NUDIX FAMILY PROTEIN"/>
    <property type="match status" value="1"/>
</dbReference>
<reference evidence="6 7" key="1">
    <citation type="submission" date="2023-07" db="EMBL/GenBank/DDBJ databases">
        <title>Sequencing the genomes of 1000 actinobacteria strains.</title>
        <authorList>
            <person name="Klenk H.-P."/>
        </authorList>
    </citation>
    <scope>NUCLEOTIDE SEQUENCE [LARGE SCALE GENOMIC DNA]</scope>
    <source>
        <strain evidence="6 7">DSM 44710</strain>
    </source>
</reference>
<evidence type="ECO:0000256" key="2">
    <source>
        <dbReference type="ARBA" id="ARBA00005582"/>
    </source>
</evidence>
<dbReference type="EMBL" id="JAUSRA010000001">
    <property type="protein sequence ID" value="MDP9794169.1"/>
    <property type="molecule type" value="Genomic_DNA"/>
</dbReference>
<keyword evidence="7" id="KW-1185">Reference proteome</keyword>
<dbReference type="PRINTS" id="PR00502">
    <property type="entry name" value="NUDIXFAMILY"/>
</dbReference>
<comment type="cofactor">
    <cofactor evidence="1">
        <name>Mg(2+)</name>
        <dbReference type="ChEBI" id="CHEBI:18420"/>
    </cofactor>
</comment>
<dbReference type="CDD" id="cd02883">
    <property type="entry name" value="NUDIX_Hydrolase"/>
    <property type="match status" value="1"/>
</dbReference>
<dbReference type="PANTHER" id="PTHR43046">
    <property type="entry name" value="GDP-MANNOSE MANNOSYL HYDROLASE"/>
    <property type="match status" value="1"/>
</dbReference>
<evidence type="ECO:0000256" key="1">
    <source>
        <dbReference type="ARBA" id="ARBA00001946"/>
    </source>
</evidence>
<dbReference type="InterPro" id="IPR020476">
    <property type="entry name" value="Nudix_hydrolase"/>
</dbReference>
<organism evidence="6 7">
    <name type="scientific">Catenuloplanes nepalensis</name>
    <dbReference type="NCBI Taxonomy" id="587533"/>
    <lineage>
        <taxon>Bacteria</taxon>
        <taxon>Bacillati</taxon>
        <taxon>Actinomycetota</taxon>
        <taxon>Actinomycetes</taxon>
        <taxon>Micromonosporales</taxon>
        <taxon>Micromonosporaceae</taxon>
        <taxon>Catenuloplanes</taxon>
    </lineage>
</organism>
<evidence type="ECO:0000256" key="4">
    <source>
        <dbReference type="RuleBase" id="RU003476"/>
    </source>
</evidence>
<gene>
    <name evidence="6" type="ORF">J2S43_002681</name>
</gene>
<feature type="domain" description="Nudix hydrolase" evidence="5">
    <location>
        <begin position="2"/>
        <end position="131"/>
    </location>
</feature>
<evidence type="ECO:0000313" key="7">
    <source>
        <dbReference type="Proteomes" id="UP001240984"/>
    </source>
</evidence>
<protein>
    <submittedName>
        <fullName evidence="6">8-oxo-dGTP pyrophosphatase MutT (NUDIX family)</fullName>
    </submittedName>
</protein>
<dbReference type="InterPro" id="IPR000086">
    <property type="entry name" value="NUDIX_hydrolase_dom"/>
</dbReference>
<dbReference type="Pfam" id="PF00293">
    <property type="entry name" value="NUDIX"/>
    <property type="match status" value="1"/>
</dbReference>
<comment type="similarity">
    <text evidence="2 4">Belongs to the Nudix hydrolase family.</text>
</comment>
<evidence type="ECO:0000313" key="6">
    <source>
        <dbReference type="EMBL" id="MDP9794169.1"/>
    </source>
</evidence>
<dbReference type="Proteomes" id="UP001240984">
    <property type="component" value="Unassembled WGS sequence"/>
</dbReference>
<dbReference type="Gene3D" id="3.90.79.10">
    <property type="entry name" value="Nucleoside Triphosphate Pyrophosphohydrolase"/>
    <property type="match status" value="1"/>
</dbReference>
<accession>A0ABT9MRV5</accession>
<proteinExistence type="inferred from homology"/>
<dbReference type="InterPro" id="IPR020084">
    <property type="entry name" value="NUDIX_hydrolase_CS"/>
</dbReference>
<keyword evidence="3 4" id="KW-0378">Hydrolase</keyword>
<evidence type="ECO:0000256" key="3">
    <source>
        <dbReference type="ARBA" id="ARBA00022801"/>
    </source>
</evidence>
<sequence>MNQLKLAGCVIRNEDGGILLLHRNTPRRVQWEIPGGKIDQDEDPSATAAREVLEETGAEVAIVRHLGEKAFEEDVYTMVYSWYLAEVVSGSPMVREPDTHDDCRFFSPAELDGMAHELSPNTRNFLTELKSGKISI</sequence>
<name>A0ABT9MRV5_9ACTN</name>
<evidence type="ECO:0000259" key="5">
    <source>
        <dbReference type="PROSITE" id="PS51462"/>
    </source>
</evidence>
<dbReference type="PROSITE" id="PS00893">
    <property type="entry name" value="NUDIX_BOX"/>
    <property type="match status" value="1"/>
</dbReference>
<comment type="caution">
    <text evidence="6">The sequence shown here is derived from an EMBL/GenBank/DDBJ whole genome shotgun (WGS) entry which is preliminary data.</text>
</comment>
<dbReference type="InterPro" id="IPR015797">
    <property type="entry name" value="NUDIX_hydrolase-like_dom_sf"/>
</dbReference>
<dbReference type="SUPFAM" id="SSF55811">
    <property type="entry name" value="Nudix"/>
    <property type="match status" value="1"/>
</dbReference>
<dbReference type="PROSITE" id="PS51462">
    <property type="entry name" value="NUDIX"/>
    <property type="match status" value="1"/>
</dbReference>
<dbReference type="RefSeq" id="WP_306829304.1">
    <property type="nucleotide sequence ID" value="NZ_JAUSRA010000001.1"/>
</dbReference>